<dbReference type="Pfam" id="PF10536">
    <property type="entry name" value="PMD"/>
    <property type="match status" value="1"/>
</dbReference>
<proteinExistence type="predicted"/>
<dbReference type="PANTHER" id="PTHR46033">
    <property type="entry name" value="PROTEIN MAIN-LIKE 2"/>
    <property type="match status" value="1"/>
</dbReference>
<dbReference type="PANTHER" id="PTHR46033:SF1">
    <property type="entry name" value="PROTEIN MAIN-LIKE 2"/>
    <property type="match status" value="1"/>
</dbReference>
<dbReference type="AlphaFoldDB" id="W1PR91"/>
<sequence>MRLGWVRYILFGHASDHPLVSANIERWRSETNTFHYNIHIGEMTQMLFDVYEILGLAVDGEPVTWRPISDLRQFIEDNLGIVPDGNLTVLRHTWLKENFRELPPDAIVVEIYRYTRAYLFFLISVTIFADASVSTVPTRHEAYQSAMYITTLTFDDIAKLYIPNRVRQ</sequence>
<dbReference type="OMA" id="WHAATIG"/>
<gene>
    <name evidence="2" type="ORF">AMTR_s00026p00060980</name>
</gene>
<evidence type="ECO:0000259" key="1">
    <source>
        <dbReference type="Pfam" id="PF10536"/>
    </source>
</evidence>
<accession>W1PR91</accession>
<keyword evidence="3" id="KW-1185">Reference proteome</keyword>
<organism evidence="2 3">
    <name type="scientific">Amborella trichopoda</name>
    <dbReference type="NCBI Taxonomy" id="13333"/>
    <lineage>
        <taxon>Eukaryota</taxon>
        <taxon>Viridiplantae</taxon>
        <taxon>Streptophyta</taxon>
        <taxon>Embryophyta</taxon>
        <taxon>Tracheophyta</taxon>
        <taxon>Spermatophyta</taxon>
        <taxon>Magnoliopsida</taxon>
        <taxon>Amborellales</taxon>
        <taxon>Amborellaceae</taxon>
        <taxon>Amborella</taxon>
    </lineage>
</organism>
<protein>
    <recommendedName>
        <fullName evidence="1">Aminotransferase-like plant mobile domain-containing protein</fullName>
    </recommendedName>
</protein>
<evidence type="ECO:0000313" key="2">
    <source>
        <dbReference type="EMBL" id="ERN10344.1"/>
    </source>
</evidence>
<dbReference type="EMBL" id="KI392852">
    <property type="protein sequence ID" value="ERN10344.1"/>
    <property type="molecule type" value="Genomic_DNA"/>
</dbReference>
<dbReference type="InterPro" id="IPR019557">
    <property type="entry name" value="AminoTfrase-like_pln_mobile"/>
</dbReference>
<dbReference type="InterPro" id="IPR044824">
    <property type="entry name" value="MAIN-like"/>
</dbReference>
<reference evidence="3" key="1">
    <citation type="journal article" date="2013" name="Science">
        <title>The Amborella genome and the evolution of flowering plants.</title>
        <authorList>
            <consortium name="Amborella Genome Project"/>
        </authorList>
    </citation>
    <scope>NUCLEOTIDE SEQUENCE [LARGE SCALE GENOMIC DNA]</scope>
</reference>
<dbReference type="GO" id="GO:0010073">
    <property type="term" value="P:meristem maintenance"/>
    <property type="evidence" value="ECO:0007669"/>
    <property type="project" value="InterPro"/>
</dbReference>
<dbReference type="HOGENOM" id="CLU_135251_0_0_1"/>
<name>W1PR91_AMBTC</name>
<dbReference type="Proteomes" id="UP000017836">
    <property type="component" value="Unassembled WGS sequence"/>
</dbReference>
<feature type="domain" description="Aminotransferase-like plant mobile" evidence="1">
    <location>
        <begin position="15"/>
        <end position="138"/>
    </location>
</feature>
<evidence type="ECO:0000313" key="3">
    <source>
        <dbReference type="Proteomes" id="UP000017836"/>
    </source>
</evidence>
<dbReference type="Gramene" id="ERN10344">
    <property type="protein sequence ID" value="ERN10344"/>
    <property type="gene ID" value="AMTR_s00026p00060980"/>
</dbReference>